<sequence>MSVKNNDDEWESETQMNLRKMAILKVPNSGLQEMNLIM</sequence>
<reference evidence="1 2" key="1">
    <citation type="journal article" date="2021" name="Commun. Biol.">
        <title>The genome of Shorea leprosula (Dipterocarpaceae) highlights the ecological relevance of drought in aseasonal tropical rainforests.</title>
        <authorList>
            <person name="Ng K.K.S."/>
            <person name="Kobayashi M.J."/>
            <person name="Fawcett J.A."/>
            <person name="Hatakeyama M."/>
            <person name="Paape T."/>
            <person name="Ng C.H."/>
            <person name="Ang C.C."/>
            <person name="Tnah L.H."/>
            <person name="Lee C.T."/>
            <person name="Nishiyama T."/>
            <person name="Sese J."/>
            <person name="O'Brien M.J."/>
            <person name="Copetti D."/>
            <person name="Mohd Noor M.I."/>
            <person name="Ong R.C."/>
            <person name="Putra M."/>
            <person name="Sireger I.Z."/>
            <person name="Indrioko S."/>
            <person name="Kosugi Y."/>
            <person name="Izuno A."/>
            <person name="Isagi Y."/>
            <person name="Lee S.L."/>
            <person name="Shimizu K.K."/>
        </authorList>
    </citation>
    <scope>NUCLEOTIDE SEQUENCE [LARGE SCALE GENOMIC DNA]</scope>
    <source>
        <strain evidence="1">214</strain>
    </source>
</reference>
<name>A0AAV5I2Y4_9ROSI</name>
<keyword evidence="2" id="KW-1185">Reference proteome</keyword>
<evidence type="ECO:0000313" key="2">
    <source>
        <dbReference type="Proteomes" id="UP001054252"/>
    </source>
</evidence>
<gene>
    <name evidence="1" type="ORF">SLEP1_g7044</name>
</gene>
<comment type="caution">
    <text evidence="1">The sequence shown here is derived from an EMBL/GenBank/DDBJ whole genome shotgun (WGS) entry which is preliminary data.</text>
</comment>
<proteinExistence type="predicted"/>
<dbReference type="AlphaFoldDB" id="A0AAV5I2Y4"/>
<protein>
    <submittedName>
        <fullName evidence="1">Uncharacterized protein</fullName>
    </submittedName>
</protein>
<dbReference type="EMBL" id="BPVZ01000007">
    <property type="protein sequence ID" value="GKU93450.1"/>
    <property type="molecule type" value="Genomic_DNA"/>
</dbReference>
<organism evidence="1 2">
    <name type="scientific">Rubroshorea leprosula</name>
    <dbReference type="NCBI Taxonomy" id="152421"/>
    <lineage>
        <taxon>Eukaryota</taxon>
        <taxon>Viridiplantae</taxon>
        <taxon>Streptophyta</taxon>
        <taxon>Embryophyta</taxon>
        <taxon>Tracheophyta</taxon>
        <taxon>Spermatophyta</taxon>
        <taxon>Magnoliopsida</taxon>
        <taxon>eudicotyledons</taxon>
        <taxon>Gunneridae</taxon>
        <taxon>Pentapetalae</taxon>
        <taxon>rosids</taxon>
        <taxon>malvids</taxon>
        <taxon>Malvales</taxon>
        <taxon>Dipterocarpaceae</taxon>
        <taxon>Rubroshorea</taxon>
    </lineage>
</organism>
<evidence type="ECO:0000313" key="1">
    <source>
        <dbReference type="EMBL" id="GKU93450.1"/>
    </source>
</evidence>
<accession>A0AAV5I2Y4</accession>
<dbReference type="Proteomes" id="UP001054252">
    <property type="component" value="Unassembled WGS sequence"/>
</dbReference>